<evidence type="ECO:0000313" key="2">
    <source>
        <dbReference type="Proteomes" id="UP000001542"/>
    </source>
</evidence>
<dbReference type="InParanoid" id="A2FUS7"/>
<dbReference type="PROSITE" id="PS50096">
    <property type="entry name" value="IQ"/>
    <property type="match status" value="1"/>
</dbReference>
<gene>
    <name evidence="1" type="ORF">TVAG_296730</name>
</gene>
<name>A2FUS7_TRIV3</name>
<accession>A2FUS7</accession>
<dbReference type="VEuPathDB" id="TrichDB:TVAGG3_0927580"/>
<reference evidence="1" key="2">
    <citation type="journal article" date="2007" name="Science">
        <title>Draft genome sequence of the sexually transmitted pathogen Trichomonas vaginalis.</title>
        <authorList>
            <person name="Carlton J.M."/>
            <person name="Hirt R.P."/>
            <person name="Silva J.C."/>
            <person name="Delcher A.L."/>
            <person name="Schatz M."/>
            <person name="Zhao Q."/>
            <person name="Wortman J.R."/>
            <person name="Bidwell S.L."/>
            <person name="Alsmark U.C.M."/>
            <person name="Besteiro S."/>
            <person name="Sicheritz-Ponten T."/>
            <person name="Noel C.J."/>
            <person name="Dacks J.B."/>
            <person name="Foster P.G."/>
            <person name="Simillion C."/>
            <person name="Van de Peer Y."/>
            <person name="Miranda-Saavedra D."/>
            <person name="Barton G.J."/>
            <person name="Westrop G.D."/>
            <person name="Mueller S."/>
            <person name="Dessi D."/>
            <person name="Fiori P.L."/>
            <person name="Ren Q."/>
            <person name="Paulsen I."/>
            <person name="Zhang H."/>
            <person name="Bastida-Corcuera F.D."/>
            <person name="Simoes-Barbosa A."/>
            <person name="Brown M.T."/>
            <person name="Hayes R.D."/>
            <person name="Mukherjee M."/>
            <person name="Okumura C.Y."/>
            <person name="Schneider R."/>
            <person name="Smith A.J."/>
            <person name="Vanacova S."/>
            <person name="Villalvazo M."/>
            <person name="Haas B.J."/>
            <person name="Pertea M."/>
            <person name="Feldblyum T.V."/>
            <person name="Utterback T.R."/>
            <person name="Shu C.L."/>
            <person name="Osoegawa K."/>
            <person name="de Jong P.J."/>
            <person name="Hrdy I."/>
            <person name="Horvathova L."/>
            <person name="Zubacova Z."/>
            <person name="Dolezal P."/>
            <person name="Malik S.B."/>
            <person name="Logsdon J.M. Jr."/>
            <person name="Henze K."/>
            <person name="Gupta A."/>
            <person name="Wang C.C."/>
            <person name="Dunne R.L."/>
            <person name="Upcroft J.A."/>
            <person name="Upcroft P."/>
            <person name="White O."/>
            <person name="Salzberg S.L."/>
            <person name="Tang P."/>
            <person name="Chiu C.-H."/>
            <person name="Lee Y.-S."/>
            <person name="Embley T.M."/>
            <person name="Coombs G.H."/>
            <person name="Mottram J.C."/>
            <person name="Tachezy J."/>
            <person name="Fraser-Liggett C.M."/>
            <person name="Johnson P.J."/>
        </authorList>
    </citation>
    <scope>NUCLEOTIDE SEQUENCE [LARGE SCALE GENOMIC DNA]</scope>
    <source>
        <strain evidence="1">G3</strain>
    </source>
</reference>
<evidence type="ECO:0000313" key="1">
    <source>
        <dbReference type="EMBL" id="EAX91341.1"/>
    </source>
</evidence>
<sequence length="154" mass="17839">MSTDEIDIVAQKYPLVYKHSRNYAAKIIQKAWNKYMARITYKYLLQCCRDFEQTLSPKELSRIYPEFLESSDSKIKTKLQIKMQGVSFPPCLVCRIISDQTPSVDGKKHSPKWIPLFNAGNSSNAVDQKSLVRLYLEAQHLHDEAIGTRPPRYQ</sequence>
<organism evidence="1 2">
    <name type="scientific">Trichomonas vaginalis (strain ATCC PRA-98 / G3)</name>
    <dbReference type="NCBI Taxonomy" id="412133"/>
    <lineage>
        <taxon>Eukaryota</taxon>
        <taxon>Metamonada</taxon>
        <taxon>Parabasalia</taxon>
        <taxon>Trichomonadida</taxon>
        <taxon>Trichomonadidae</taxon>
        <taxon>Trichomonas</taxon>
    </lineage>
</organism>
<keyword evidence="2" id="KW-1185">Reference proteome</keyword>
<dbReference type="Proteomes" id="UP000001542">
    <property type="component" value="Unassembled WGS sequence"/>
</dbReference>
<protein>
    <submittedName>
        <fullName evidence="1">IQ calmodulin-binding motif family protein</fullName>
    </submittedName>
</protein>
<proteinExistence type="predicted"/>
<dbReference type="AlphaFoldDB" id="A2FUS7"/>
<reference evidence="1" key="1">
    <citation type="submission" date="2006-10" db="EMBL/GenBank/DDBJ databases">
        <authorList>
            <person name="Amadeo P."/>
            <person name="Zhao Q."/>
            <person name="Wortman J."/>
            <person name="Fraser-Liggett C."/>
            <person name="Carlton J."/>
        </authorList>
    </citation>
    <scope>NUCLEOTIDE SEQUENCE</scope>
    <source>
        <strain evidence="1">G3</strain>
    </source>
</reference>
<dbReference type="KEGG" id="tva:4749034"/>
<dbReference type="OrthoDB" id="10253073at2759"/>
<dbReference type="RefSeq" id="XP_001304271.1">
    <property type="nucleotide sequence ID" value="XM_001304270.1"/>
</dbReference>
<dbReference type="VEuPathDB" id="TrichDB:TVAG_296730"/>
<dbReference type="EMBL" id="DS114042">
    <property type="protein sequence ID" value="EAX91341.1"/>
    <property type="molecule type" value="Genomic_DNA"/>
</dbReference>